<dbReference type="EMBL" id="LUEZ02000124">
    <property type="protein sequence ID" value="RDB16389.1"/>
    <property type="molecule type" value="Genomic_DNA"/>
</dbReference>
<dbReference type="Proteomes" id="UP000076154">
    <property type="component" value="Unassembled WGS sequence"/>
</dbReference>
<gene>
    <name evidence="2" type="ORF">Hypma_002715</name>
</gene>
<dbReference type="InParanoid" id="A0A369J2X8"/>
<proteinExistence type="predicted"/>
<keyword evidence="1" id="KW-0812">Transmembrane</keyword>
<protein>
    <submittedName>
        <fullName evidence="2">Uncharacterized protein</fullName>
    </submittedName>
</protein>
<name>A0A369J2X8_HYPMA</name>
<accession>A0A369J2X8</accession>
<reference evidence="2" key="1">
    <citation type="submission" date="2018-04" db="EMBL/GenBank/DDBJ databases">
        <title>Whole genome sequencing of Hypsizygus marmoreus.</title>
        <authorList>
            <person name="Choi I.-G."/>
            <person name="Min B."/>
            <person name="Kim J.-G."/>
            <person name="Kim S."/>
            <person name="Oh Y.-L."/>
            <person name="Kong W.-S."/>
            <person name="Park H."/>
            <person name="Jeong J."/>
            <person name="Song E.-S."/>
        </authorList>
    </citation>
    <scope>NUCLEOTIDE SEQUENCE [LARGE SCALE GENOMIC DNA]</scope>
    <source>
        <strain evidence="2">51987-8</strain>
    </source>
</reference>
<organism evidence="2 3">
    <name type="scientific">Hypsizygus marmoreus</name>
    <name type="common">White beech mushroom</name>
    <name type="synonym">Agaricus marmoreus</name>
    <dbReference type="NCBI Taxonomy" id="39966"/>
    <lineage>
        <taxon>Eukaryota</taxon>
        <taxon>Fungi</taxon>
        <taxon>Dikarya</taxon>
        <taxon>Basidiomycota</taxon>
        <taxon>Agaricomycotina</taxon>
        <taxon>Agaricomycetes</taxon>
        <taxon>Agaricomycetidae</taxon>
        <taxon>Agaricales</taxon>
        <taxon>Tricholomatineae</taxon>
        <taxon>Lyophyllaceae</taxon>
        <taxon>Hypsizygus</taxon>
    </lineage>
</organism>
<evidence type="ECO:0000256" key="1">
    <source>
        <dbReference type="SAM" id="Phobius"/>
    </source>
</evidence>
<keyword evidence="1" id="KW-1133">Transmembrane helix</keyword>
<comment type="caution">
    <text evidence="2">The sequence shown here is derived from an EMBL/GenBank/DDBJ whole genome shotgun (WGS) entry which is preliminary data.</text>
</comment>
<dbReference type="AlphaFoldDB" id="A0A369J2X8"/>
<evidence type="ECO:0000313" key="2">
    <source>
        <dbReference type="EMBL" id="RDB16389.1"/>
    </source>
</evidence>
<keyword evidence="3" id="KW-1185">Reference proteome</keyword>
<feature type="transmembrane region" description="Helical" evidence="1">
    <location>
        <begin position="6"/>
        <end position="22"/>
    </location>
</feature>
<sequence>MDIDVAGTLALAIFGSYFLVILEERLGSDMSHLSVNLHCRRTRPVSNQAHLTIHGVKHVPAELGADRQLSKLSNYLRGVVQFLNSRASGIIPMYEYKQATSTIVPDPTNYSTCGMSV</sequence>
<evidence type="ECO:0000313" key="3">
    <source>
        <dbReference type="Proteomes" id="UP000076154"/>
    </source>
</evidence>
<keyword evidence="1" id="KW-0472">Membrane</keyword>